<organism evidence="1 2">
    <name type="scientific">Diplocarpon coronariae</name>
    <dbReference type="NCBI Taxonomy" id="2795749"/>
    <lineage>
        <taxon>Eukaryota</taxon>
        <taxon>Fungi</taxon>
        <taxon>Dikarya</taxon>
        <taxon>Ascomycota</taxon>
        <taxon>Pezizomycotina</taxon>
        <taxon>Leotiomycetes</taxon>
        <taxon>Helotiales</taxon>
        <taxon>Drepanopezizaceae</taxon>
        <taxon>Diplocarpon</taxon>
    </lineage>
</organism>
<sequence>MPGLEGISFDFMRKCQSAILRLPHYFQADETVPVPEGYFRASAHVHWDLTTLFQRARQPGLGIRPREILTLALISMSYGRRSSPRPERSSATPGNLLMSWSGDRFKTPMDVEKNYFGPS</sequence>
<proteinExistence type="predicted"/>
<dbReference type="EMBL" id="MZNU01000425">
    <property type="protein sequence ID" value="OWO97768.1"/>
    <property type="molecule type" value="Genomic_DNA"/>
</dbReference>
<keyword evidence="2" id="KW-1185">Reference proteome</keyword>
<dbReference type="STRING" id="503106.A0A218YSW2"/>
<accession>A0A218YSW2</accession>
<protein>
    <submittedName>
        <fullName evidence="1">Uncharacterized protein</fullName>
    </submittedName>
</protein>
<dbReference type="OrthoDB" id="288590at2759"/>
<name>A0A218YSW2_9HELO</name>
<dbReference type="InParanoid" id="A0A218YSW2"/>
<dbReference type="Proteomes" id="UP000242519">
    <property type="component" value="Unassembled WGS sequence"/>
</dbReference>
<evidence type="ECO:0000313" key="1">
    <source>
        <dbReference type="EMBL" id="OWO97768.1"/>
    </source>
</evidence>
<dbReference type="InterPro" id="IPR027443">
    <property type="entry name" value="IPNS-like_sf"/>
</dbReference>
<dbReference type="Gene3D" id="2.60.120.330">
    <property type="entry name" value="B-lactam Antibiotic, Isopenicillin N Synthase, Chain"/>
    <property type="match status" value="1"/>
</dbReference>
<comment type="caution">
    <text evidence="1">The sequence shown here is derived from an EMBL/GenBank/DDBJ whole genome shotgun (WGS) entry which is preliminary data.</text>
</comment>
<gene>
    <name evidence="1" type="ORF">B2J93_8879</name>
</gene>
<reference evidence="1 2" key="1">
    <citation type="submission" date="2017-04" db="EMBL/GenBank/DDBJ databases">
        <title>Draft genome sequence of Marssonina coronaria NL1: causal agent of apple blotch.</title>
        <authorList>
            <person name="Cheng Q."/>
        </authorList>
    </citation>
    <scope>NUCLEOTIDE SEQUENCE [LARGE SCALE GENOMIC DNA]</scope>
    <source>
        <strain evidence="1 2">NL1</strain>
    </source>
</reference>
<dbReference type="AlphaFoldDB" id="A0A218YSW2"/>
<evidence type="ECO:0000313" key="2">
    <source>
        <dbReference type="Proteomes" id="UP000242519"/>
    </source>
</evidence>